<organism evidence="1 2">
    <name type="scientific">Klebsiella phage GZ8</name>
    <dbReference type="NCBI Taxonomy" id="2972533"/>
    <lineage>
        <taxon>Viruses</taxon>
        <taxon>Duplodnaviria</taxon>
        <taxon>Heunggongvirae</taxon>
        <taxon>Uroviricota</taxon>
        <taxon>Caudoviricetes</taxon>
        <taxon>Demerecviridae</taxon>
        <taxon>Sugarlandvirus</taxon>
        <taxon>Sugarlandvirus GZ8</taxon>
    </lineage>
</organism>
<evidence type="ECO:0000313" key="2">
    <source>
        <dbReference type="Proteomes" id="UP001058456"/>
    </source>
</evidence>
<dbReference type="EMBL" id="OP171943">
    <property type="protein sequence ID" value="UVD42233.1"/>
    <property type="molecule type" value="Genomic_DNA"/>
</dbReference>
<dbReference type="Proteomes" id="UP001058456">
    <property type="component" value="Segment"/>
</dbReference>
<reference evidence="1 2" key="1">
    <citation type="submission" date="2022-08" db="EMBL/GenBank/DDBJ databases">
        <title>Potential of phage cocktail in the treatment of multidrug-resistant Klebsiella pneumoniae pulmonary infection in mice.</title>
        <authorList>
            <person name="Gou Z."/>
            <person name="Lu S."/>
            <person name="Sun F."/>
            <person name="Xia P."/>
        </authorList>
    </citation>
    <scope>NUCLEOTIDE SEQUENCE [LARGE SCALE GENOMIC DNA]</scope>
</reference>
<keyword evidence="2" id="KW-1185">Reference proteome</keyword>
<dbReference type="InterPro" id="IPR054052">
    <property type="entry name" value="Y16Q-like"/>
</dbReference>
<sequence length="64" mass="7590">MQPHQQRVVDEASELRTKVEALTTFINTNKIFLDLEMTEQMLLEEQLGYMKGYLDVLNERIARF</sequence>
<proteinExistence type="predicted"/>
<protein>
    <submittedName>
        <fullName evidence="1">Uncharacterized protein</fullName>
    </submittedName>
</protein>
<evidence type="ECO:0000313" key="1">
    <source>
        <dbReference type="EMBL" id="UVD42233.1"/>
    </source>
</evidence>
<name>A0A976SWY0_9CAUD</name>
<accession>A0A976SWY0</accession>
<dbReference type="Pfam" id="PF21825">
    <property type="entry name" value="crAss001_48"/>
    <property type="match status" value="1"/>
</dbReference>